<keyword evidence="4" id="KW-0547">Nucleotide-binding</keyword>
<dbReference type="RefSeq" id="WP_123693164.1">
    <property type="nucleotide sequence ID" value="NZ_AP019700.1"/>
</dbReference>
<name>A0A3N1KZ96_9PROT</name>
<dbReference type="AlphaFoldDB" id="A0A3N1KZ96"/>
<dbReference type="Gene3D" id="2.40.50.140">
    <property type="entry name" value="Nucleic acid-binding proteins"/>
    <property type="match status" value="1"/>
</dbReference>
<evidence type="ECO:0000256" key="6">
    <source>
        <dbReference type="ARBA" id="ARBA00022967"/>
    </source>
</evidence>
<dbReference type="FunFam" id="3.40.50.300:FF:000042">
    <property type="entry name" value="Maltose/maltodextrin ABC transporter, ATP-binding protein"/>
    <property type="match status" value="1"/>
</dbReference>
<feature type="domain" description="ABC transporter" evidence="8">
    <location>
        <begin position="4"/>
        <end position="234"/>
    </location>
</feature>
<dbReference type="SMART" id="SM00382">
    <property type="entry name" value="AAA"/>
    <property type="match status" value="1"/>
</dbReference>
<dbReference type="PANTHER" id="PTHR43875">
    <property type="entry name" value="MALTODEXTRIN IMPORT ATP-BINDING PROTEIN MSMX"/>
    <property type="match status" value="1"/>
</dbReference>
<evidence type="ECO:0000259" key="8">
    <source>
        <dbReference type="PROSITE" id="PS50893"/>
    </source>
</evidence>
<dbReference type="Gene3D" id="3.40.50.300">
    <property type="entry name" value="P-loop containing nucleotide triphosphate hydrolases"/>
    <property type="match status" value="1"/>
</dbReference>
<comment type="similarity">
    <text evidence="1">Belongs to the ABC transporter superfamily.</text>
</comment>
<dbReference type="GO" id="GO:0016887">
    <property type="term" value="F:ATP hydrolysis activity"/>
    <property type="evidence" value="ECO:0007669"/>
    <property type="project" value="InterPro"/>
</dbReference>
<sequence>MTAIRLEGIVKRYGTAAAARIERLDIRDGEIVSLLGPSGCGKTTTLRIVAGLIEQDEGNLWFGDRLINDVPPERRNAAMVFQNYALFPHMTVRQNIAFGLEVRKRPRAEIDRKVDAVLELVQLPGTADRLPKQLSGGQQQRIAIARALATEPDVLLFDEPLSNLDAKLREYMRFELRKLLESLKITTLYVTHDQAEAMVISDRIVVMDKGAIVQVDTPHKVYRDPASRFVAEFVGTASFLEGRVESWDAGEGRGLVVTDEGLRLVGRGHGMQPGDPAVLCARPEAISLHPVSAATPDDLPGTIEAIVDLGEMVDFHVRIGTRAIRTRTLAGPRPGNQGDRVGVRLDPERCYVVAR</sequence>
<keyword evidence="2" id="KW-0813">Transport</keyword>
<evidence type="ECO:0000256" key="3">
    <source>
        <dbReference type="ARBA" id="ARBA00022475"/>
    </source>
</evidence>
<dbReference type="Gene3D" id="2.40.50.100">
    <property type="match status" value="1"/>
</dbReference>
<dbReference type="OrthoDB" id="9802264at2"/>
<dbReference type="Proteomes" id="UP000278222">
    <property type="component" value="Unassembled WGS sequence"/>
</dbReference>
<dbReference type="SUPFAM" id="SSF50331">
    <property type="entry name" value="MOP-like"/>
    <property type="match status" value="1"/>
</dbReference>
<dbReference type="EMBL" id="RJKX01000016">
    <property type="protein sequence ID" value="ROP83516.1"/>
    <property type="molecule type" value="Genomic_DNA"/>
</dbReference>
<dbReference type="InterPro" id="IPR003439">
    <property type="entry name" value="ABC_transporter-like_ATP-bd"/>
</dbReference>
<protein>
    <submittedName>
        <fullName evidence="9">Iron(III) transport system ATP-binding protein/putative spermidine/putrescine transport system ATP-binding protein</fullName>
    </submittedName>
</protein>
<dbReference type="InterPro" id="IPR012340">
    <property type="entry name" value="NA-bd_OB-fold"/>
</dbReference>
<evidence type="ECO:0000256" key="7">
    <source>
        <dbReference type="ARBA" id="ARBA00023136"/>
    </source>
</evidence>
<dbReference type="GO" id="GO:0140359">
    <property type="term" value="F:ABC-type transporter activity"/>
    <property type="evidence" value="ECO:0007669"/>
    <property type="project" value="UniProtKB-ARBA"/>
</dbReference>
<accession>A0A3N1KZ96</accession>
<comment type="caution">
    <text evidence="9">The sequence shown here is derived from an EMBL/GenBank/DDBJ whole genome shotgun (WGS) entry which is preliminary data.</text>
</comment>
<reference evidence="9 10" key="1">
    <citation type="submission" date="2018-11" db="EMBL/GenBank/DDBJ databases">
        <title>Genomic Encyclopedia of Type Strains, Phase IV (KMG-IV): sequencing the most valuable type-strain genomes for metagenomic binning, comparative biology and taxonomic classification.</title>
        <authorList>
            <person name="Goeker M."/>
        </authorList>
    </citation>
    <scope>NUCLEOTIDE SEQUENCE [LARGE SCALE GENOMIC DNA]</scope>
    <source>
        <strain evidence="9 10">DSM 5900</strain>
    </source>
</reference>
<dbReference type="InterPro" id="IPR008995">
    <property type="entry name" value="Mo/tungstate-bd_C_term_dom"/>
</dbReference>
<evidence type="ECO:0000313" key="10">
    <source>
        <dbReference type="Proteomes" id="UP000278222"/>
    </source>
</evidence>
<dbReference type="Pfam" id="PF00005">
    <property type="entry name" value="ABC_tran"/>
    <property type="match status" value="1"/>
</dbReference>
<dbReference type="InterPro" id="IPR013611">
    <property type="entry name" value="Transp-assoc_OB_typ2"/>
</dbReference>
<keyword evidence="5 9" id="KW-0067">ATP-binding</keyword>
<keyword evidence="6" id="KW-1278">Translocase</keyword>
<dbReference type="PROSITE" id="PS00211">
    <property type="entry name" value="ABC_TRANSPORTER_1"/>
    <property type="match status" value="1"/>
</dbReference>
<keyword evidence="10" id="KW-1185">Reference proteome</keyword>
<dbReference type="GO" id="GO:0005524">
    <property type="term" value="F:ATP binding"/>
    <property type="evidence" value="ECO:0007669"/>
    <property type="project" value="UniProtKB-KW"/>
</dbReference>
<evidence type="ECO:0000256" key="2">
    <source>
        <dbReference type="ARBA" id="ARBA00022448"/>
    </source>
</evidence>
<organism evidence="9 10">
    <name type="scientific">Stella humosa</name>
    <dbReference type="NCBI Taxonomy" id="94"/>
    <lineage>
        <taxon>Bacteria</taxon>
        <taxon>Pseudomonadati</taxon>
        <taxon>Pseudomonadota</taxon>
        <taxon>Alphaproteobacteria</taxon>
        <taxon>Rhodospirillales</taxon>
        <taxon>Stellaceae</taxon>
        <taxon>Stella</taxon>
    </lineage>
</organism>
<dbReference type="SUPFAM" id="SSF52540">
    <property type="entry name" value="P-loop containing nucleoside triphosphate hydrolases"/>
    <property type="match status" value="1"/>
</dbReference>
<dbReference type="PROSITE" id="PS50893">
    <property type="entry name" value="ABC_TRANSPORTER_2"/>
    <property type="match status" value="1"/>
</dbReference>
<keyword evidence="7" id="KW-0472">Membrane</keyword>
<evidence type="ECO:0000256" key="5">
    <source>
        <dbReference type="ARBA" id="ARBA00022840"/>
    </source>
</evidence>
<dbReference type="Pfam" id="PF08402">
    <property type="entry name" value="TOBE_2"/>
    <property type="match status" value="1"/>
</dbReference>
<dbReference type="InterPro" id="IPR003593">
    <property type="entry name" value="AAA+_ATPase"/>
</dbReference>
<gene>
    <name evidence="9" type="ORF">EDC65_4164</name>
</gene>
<evidence type="ECO:0000313" key="9">
    <source>
        <dbReference type="EMBL" id="ROP83516.1"/>
    </source>
</evidence>
<evidence type="ECO:0000256" key="4">
    <source>
        <dbReference type="ARBA" id="ARBA00022741"/>
    </source>
</evidence>
<proteinExistence type="inferred from homology"/>
<dbReference type="InterPro" id="IPR027417">
    <property type="entry name" value="P-loop_NTPase"/>
</dbReference>
<dbReference type="InterPro" id="IPR017871">
    <property type="entry name" value="ABC_transporter-like_CS"/>
</dbReference>
<dbReference type="GO" id="GO:0055052">
    <property type="term" value="C:ATP-binding cassette (ABC) transporter complex, substrate-binding subunit-containing"/>
    <property type="evidence" value="ECO:0007669"/>
    <property type="project" value="TreeGrafter"/>
</dbReference>
<dbReference type="InterPro" id="IPR047641">
    <property type="entry name" value="ABC_transpr_MalK/UgpC-like"/>
</dbReference>
<keyword evidence="3" id="KW-1003">Cell membrane</keyword>
<evidence type="ECO:0000256" key="1">
    <source>
        <dbReference type="ARBA" id="ARBA00005417"/>
    </source>
</evidence>
<dbReference type="PANTHER" id="PTHR43875:SF15">
    <property type="entry name" value="TREHALOSE IMPORT ATP-BINDING PROTEIN SUGC"/>
    <property type="match status" value="1"/>
</dbReference>